<gene>
    <name evidence="2" type="ORF">A2261_03080</name>
</gene>
<evidence type="ECO:0000313" key="3">
    <source>
        <dbReference type="Proteomes" id="UP000177803"/>
    </source>
</evidence>
<protein>
    <recommendedName>
        <fullName evidence="4">DUF5673 domain-containing protein</fullName>
    </recommendedName>
</protein>
<keyword evidence="1" id="KW-0812">Transmembrane</keyword>
<feature type="transmembrane region" description="Helical" evidence="1">
    <location>
        <begin position="33"/>
        <end position="50"/>
    </location>
</feature>
<name>A0A1F6NL15_9BACT</name>
<evidence type="ECO:0008006" key="4">
    <source>
        <dbReference type="Google" id="ProtNLM"/>
    </source>
</evidence>
<sequence length="168" mass="19886">MPIDITKENAPLGDVVFQWTVKEYNKYDRSRRWYVLTTILGIALMIYSIWTGDYLFSLVIVLFAIIIFLHEIQEPIDVPFAVLETGIVVGKKYYKFSELNNFWLVYNPPDVKCLYFGINGAIKHRIVIPLLDYDPRPIRDYLNEYLEEDLSQEDEPFTDRLARLFQIH</sequence>
<evidence type="ECO:0000256" key="1">
    <source>
        <dbReference type="SAM" id="Phobius"/>
    </source>
</evidence>
<dbReference type="Proteomes" id="UP000177803">
    <property type="component" value="Unassembled WGS sequence"/>
</dbReference>
<comment type="caution">
    <text evidence="2">The sequence shown here is derived from an EMBL/GenBank/DDBJ whole genome shotgun (WGS) entry which is preliminary data.</text>
</comment>
<proteinExistence type="predicted"/>
<keyword evidence="1" id="KW-0472">Membrane</keyword>
<accession>A0A1F6NL15</accession>
<keyword evidence="1" id="KW-1133">Transmembrane helix</keyword>
<feature type="transmembrane region" description="Helical" evidence="1">
    <location>
        <begin position="56"/>
        <end position="72"/>
    </location>
</feature>
<organism evidence="2 3">
    <name type="scientific">Candidatus Magasanikbacteria bacterium RIFOXYA2_FULL_44_8</name>
    <dbReference type="NCBI Taxonomy" id="1798696"/>
    <lineage>
        <taxon>Bacteria</taxon>
        <taxon>Candidatus Magasanikiibacteriota</taxon>
    </lineage>
</organism>
<dbReference type="AlphaFoldDB" id="A0A1F6NL15"/>
<reference evidence="2 3" key="1">
    <citation type="journal article" date="2016" name="Nat. Commun.">
        <title>Thousands of microbial genomes shed light on interconnected biogeochemical processes in an aquifer system.</title>
        <authorList>
            <person name="Anantharaman K."/>
            <person name="Brown C.T."/>
            <person name="Hug L.A."/>
            <person name="Sharon I."/>
            <person name="Castelle C.J."/>
            <person name="Probst A.J."/>
            <person name="Thomas B.C."/>
            <person name="Singh A."/>
            <person name="Wilkins M.J."/>
            <person name="Karaoz U."/>
            <person name="Brodie E.L."/>
            <person name="Williams K.H."/>
            <person name="Hubbard S.S."/>
            <person name="Banfield J.F."/>
        </authorList>
    </citation>
    <scope>NUCLEOTIDE SEQUENCE [LARGE SCALE GENOMIC DNA]</scope>
</reference>
<evidence type="ECO:0000313" key="2">
    <source>
        <dbReference type="EMBL" id="OGH84591.1"/>
    </source>
</evidence>
<dbReference type="EMBL" id="MFQR01000012">
    <property type="protein sequence ID" value="OGH84591.1"/>
    <property type="molecule type" value="Genomic_DNA"/>
</dbReference>